<dbReference type="GO" id="GO:0005829">
    <property type="term" value="C:cytosol"/>
    <property type="evidence" value="ECO:0007669"/>
    <property type="project" value="TreeGrafter"/>
</dbReference>
<protein>
    <recommendedName>
        <fullName evidence="1 9">Tyrosine--tRNA ligase</fullName>
        <ecNumber evidence="1 9">6.1.1.1</ecNumber>
    </recommendedName>
    <alternativeName>
        <fullName evidence="7 9">Tyrosyl-tRNA synthetase</fullName>
    </alternativeName>
</protein>
<dbReference type="Gene3D" id="3.10.290.10">
    <property type="entry name" value="RNA-binding S4 domain"/>
    <property type="match status" value="1"/>
</dbReference>
<comment type="caution">
    <text evidence="10">The sequence shown here is derived from an EMBL/GenBank/DDBJ whole genome shotgun (WGS) entry which is preliminary data.</text>
</comment>
<evidence type="ECO:0000256" key="7">
    <source>
        <dbReference type="ARBA" id="ARBA00033323"/>
    </source>
</evidence>
<dbReference type="InterPro" id="IPR036986">
    <property type="entry name" value="S4_RNA-bd_sf"/>
</dbReference>
<keyword evidence="5 9" id="KW-0648">Protein biosynthesis</keyword>
<proteinExistence type="inferred from homology"/>
<evidence type="ECO:0000256" key="9">
    <source>
        <dbReference type="RuleBase" id="RU361234"/>
    </source>
</evidence>
<evidence type="ECO:0000256" key="3">
    <source>
        <dbReference type="ARBA" id="ARBA00022741"/>
    </source>
</evidence>
<dbReference type="SUPFAM" id="SSF55174">
    <property type="entry name" value="Alpha-L RNA-binding motif"/>
    <property type="match status" value="1"/>
</dbReference>
<dbReference type="EMBL" id="CASHTH010000569">
    <property type="protein sequence ID" value="CAI8004709.1"/>
    <property type="molecule type" value="Genomic_DNA"/>
</dbReference>
<keyword evidence="6 9" id="KW-0030">Aminoacyl-tRNA synthetase</keyword>
<keyword evidence="11" id="KW-1185">Reference proteome</keyword>
<evidence type="ECO:0000256" key="4">
    <source>
        <dbReference type="ARBA" id="ARBA00022840"/>
    </source>
</evidence>
<dbReference type="Gene3D" id="3.40.50.620">
    <property type="entry name" value="HUPs"/>
    <property type="match status" value="1"/>
</dbReference>
<dbReference type="PRINTS" id="PR01040">
    <property type="entry name" value="TRNASYNTHTYR"/>
</dbReference>
<organism evidence="10 11">
    <name type="scientific">Geodia barretti</name>
    <name type="common">Barrett's horny sponge</name>
    <dbReference type="NCBI Taxonomy" id="519541"/>
    <lineage>
        <taxon>Eukaryota</taxon>
        <taxon>Metazoa</taxon>
        <taxon>Porifera</taxon>
        <taxon>Demospongiae</taxon>
        <taxon>Heteroscleromorpha</taxon>
        <taxon>Tetractinellida</taxon>
        <taxon>Astrophorina</taxon>
        <taxon>Geodiidae</taxon>
        <taxon>Geodia</taxon>
    </lineage>
</organism>
<dbReference type="PANTHER" id="PTHR11766">
    <property type="entry name" value="TYROSYL-TRNA SYNTHETASE"/>
    <property type="match status" value="1"/>
</dbReference>
<evidence type="ECO:0000256" key="2">
    <source>
        <dbReference type="ARBA" id="ARBA00022598"/>
    </source>
</evidence>
<keyword evidence="3 9" id="KW-0547">Nucleotide-binding</keyword>
<evidence type="ECO:0000313" key="10">
    <source>
        <dbReference type="EMBL" id="CAI8004709.1"/>
    </source>
</evidence>
<dbReference type="InterPro" id="IPR002305">
    <property type="entry name" value="aa-tRNA-synth_Ic"/>
</dbReference>
<dbReference type="PANTHER" id="PTHR11766:SF1">
    <property type="entry name" value="TYROSINE--TRNA LIGASE"/>
    <property type="match status" value="1"/>
</dbReference>
<dbReference type="AlphaFoldDB" id="A0AA35R5Z2"/>
<dbReference type="InterPro" id="IPR002307">
    <property type="entry name" value="Tyr-tRNA-ligase"/>
</dbReference>
<dbReference type="SUPFAM" id="SSF52374">
    <property type="entry name" value="Nucleotidylyl transferase"/>
    <property type="match status" value="1"/>
</dbReference>
<evidence type="ECO:0000256" key="8">
    <source>
        <dbReference type="ARBA" id="ARBA00048248"/>
    </source>
</evidence>
<name>A0AA35R5Z2_GEOBA</name>
<dbReference type="Gene3D" id="1.10.240.10">
    <property type="entry name" value="Tyrosyl-Transfer RNA Synthetase"/>
    <property type="match status" value="1"/>
</dbReference>
<keyword evidence="2 9" id="KW-0436">Ligase</keyword>
<dbReference type="CDD" id="cd00805">
    <property type="entry name" value="TyrRS_core"/>
    <property type="match status" value="1"/>
</dbReference>
<dbReference type="GO" id="GO:0004831">
    <property type="term" value="F:tyrosine-tRNA ligase activity"/>
    <property type="evidence" value="ECO:0007669"/>
    <property type="project" value="UniProtKB-EC"/>
</dbReference>
<dbReference type="Pfam" id="PF00579">
    <property type="entry name" value="tRNA-synt_1b"/>
    <property type="match status" value="1"/>
</dbReference>
<dbReference type="InterPro" id="IPR024088">
    <property type="entry name" value="Tyr-tRNA-ligase_bac-type"/>
</dbReference>
<comment type="similarity">
    <text evidence="9">Belongs to the class-I aminoacyl-tRNA synthetase family.</text>
</comment>
<evidence type="ECO:0000256" key="6">
    <source>
        <dbReference type="ARBA" id="ARBA00023146"/>
    </source>
</evidence>
<dbReference type="NCBIfam" id="TIGR00234">
    <property type="entry name" value="tyrS"/>
    <property type="match status" value="1"/>
</dbReference>
<accession>A0AA35R5Z2</accession>
<keyword evidence="4 9" id="KW-0067">ATP-binding</keyword>
<comment type="catalytic activity">
    <reaction evidence="8 9">
        <text>tRNA(Tyr) + L-tyrosine + ATP = L-tyrosyl-tRNA(Tyr) + AMP + diphosphate + H(+)</text>
        <dbReference type="Rhea" id="RHEA:10220"/>
        <dbReference type="Rhea" id="RHEA-COMP:9706"/>
        <dbReference type="Rhea" id="RHEA-COMP:9707"/>
        <dbReference type="ChEBI" id="CHEBI:15378"/>
        <dbReference type="ChEBI" id="CHEBI:30616"/>
        <dbReference type="ChEBI" id="CHEBI:33019"/>
        <dbReference type="ChEBI" id="CHEBI:58315"/>
        <dbReference type="ChEBI" id="CHEBI:78442"/>
        <dbReference type="ChEBI" id="CHEBI:78536"/>
        <dbReference type="ChEBI" id="CHEBI:456215"/>
        <dbReference type="EC" id="6.1.1.1"/>
    </reaction>
</comment>
<dbReference type="Proteomes" id="UP001174909">
    <property type="component" value="Unassembled WGS sequence"/>
</dbReference>
<evidence type="ECO:0000256" key="1">
    <source>
        <dbReference type="ARBA" id="ARBA00013160"/>
    </source>
</evidence>
<dbReference type="GO" id="GO:0005524">
    <property type="term" value="F:ATP binding"/>
    <property type="evidence" value="ECO:0007669"/>
    <property type="project" value="UniProtKB-KW"/>
</dbReference>
<evidence type="ECO:0000256" key="5">
    <source>
        <dbReference type="ARBA" id="ARBA00022917"/>
    </source>
</evidence>
<dbReference type="InterPro" id="IPR014729">
    <property type="entry name" value="Rossmann-like_a/b/a_fold"/>
</dbReference>
<evidence type="ECO:0000313" key="11">
    <source>
        <dbReference type="Proteomes" id="UP001174909"/>
    </source>
</evidence>
<dbReference type="EC" id="6.1.1.1" evidence="1 9"/>
<reference evidence="10" key="1">
    <citation type="submission" date="2023-03" db="EMBL/GenBank/DDBJ databases">
        <authorList>
            <person name="Steffen K."/>
            <person name="Cardenas P."/>
        </authorList>
    </citation>
    <scope>NUCLEOTIDE SEQUENCE</scope>
</reference>
<gene>
    <name evidence="10" type="ORF">GBAR_LOCUS3985</name>
</gene>
<dbReference type="GO" id="GO:0003723">
    <property type="term" value="F:RNA binding"/>
    <property type="evidence" value="ECO:0007669"/>
    <property type="project" value="InterPro"/>
</dbReference>
<dbReference type="GO" id="GO:0006437">
    <property type="term" value="P:tyrosyl-tRNA aminoacylation"/>
    <property type="evidence" value="ECO:0007669"/>
    <property type="project" value="InterPro"/>
</dbReference>
<sequence>MGFDPSRPDIHLGHVVGLRKLRQLQDLGHQLILIVGDWTAQIGDPSGRSATRPMLTHEEVMENAQSYLRQFFKVVDRDRAQVVYQSEWFGKFSLADVIGLTGRFTVAQFLERDDFAKRFAEHRPIAITELLYPLLQAYDSVAIQSDVEFGGTDQMFNLLVGRELQEMMGQRAQQCFLMPILVGTDGVQKMSKSLDNYVGVEEAPDDMFGKIMSLPDEFIVSYFEYLTDAPVEGQTVNPMDLKKRLAEEITEVFHDQQAAAAARDRFERVVQQRSLPDDMPVVSLSTVSGPRWSNALVSAGLVSSVSDGKRMINQGAVELFPPSGQSLKITEDGRFEAPEPGTAVKVGRRRFASFQE</sequence>